<gene>
    <name evidence="11" type="primary">uup</name>
    <name evidence="13" type="ORF">NCTC11370_00936</name>
</gene>
<dbReference type="InterPro" id="IPR032781">
    <property type="entry name" value="ABC_tran_Xtn"/>
</dbReference>
<name>A0A377G7T1_9GAMM</name>
<comment type="catalytic activity">
    <reaction evidence="9 11">
        <text>ATP + H2O = ADP + phosphate + H(+)</text>
        <dbReference type="Rhea" id="RHEA:13065"/>
        <dbReference type="ChEBI" id="CHEBI:15377"/>
        <dbReference type="ChEBI" id="CHEBI:15378"/>
        <dbReference type="ChEBI" id="CHEBI:30616"/>
        <dbReference type="ChEBI" id="CHEBI:43474"/>
        <dbReference type="ChEBI" id="CHEBI:456216"/>
    </reaction>
</comment>
<reference evidence="13 14" key="1">
    <citation type="submission" date="2018-06" db="EMBL/GenBank/DDBJ databases">
        <authorList>
            <consortium name="Pathogen Informatics"/>
            <person name="Doyle S."/>
        </authorList>
    </citation>
    <scope>NUCLEOTIDE SEQUENCE [LARGE SCALE GENOMIC DNA]</scope>
    <source>
        <strain evidence="13 14">NCTC11370</strain>
    </source>
</reference>
<dbReference type="GeneID" id="93292448"/>
<keyword evidence="6 11" id="KW-0067">ATP-binding</keyword>
<keyword evidence="8 11" id="KW-0234">DNA repair</keyword>
<evidence type="ECO:0000256" key="10">
    <source>
        <dbReference type="ARBA" id="ARBA00061478"/>
    </source>
</evidence>
<dbReference type="PROSITE" id="PS00211">
    <property type="entry name" value="ABC_TRANSPORTER_1"/>
    <property type="match status" value="2"/>
</dbReference>
<keyword evidence="1 11" id="KW-0963">Cytoplasm</keyword>
<dbReference type="Pfam" id="PF12848">
    <property type="entry name" value="ABC_tran_Xtn"/>
    <property type="match status" value="1"/>
</dbReference>
<dbReference type="InterPro" id="IPR051309">
    <property type="entry name" value="ABCF_ATPase"/>
</dbReference>
<dbReference type="EC" id="3.6.1.-" evidence="11"/>
<protein>
    <recommendedName>
        <fullName evidence="11">ATP-binding protein Uup</fullName>
        <ecNumber evidence="11">3.6.1.-</ecNumber>
    </recommendedName>
</protein>
<dbReference type="InterPro" id="IPR003439">
    <property type="entry name" value="ABC_transporter-like_ATP-bd"/>
</dbReference>
<keyword evidence="5 11" id="KW-0378">Hydrolase</keyword>
<dbReference type="InterPro" id="IPR003593">
    <property type="entry name" value="AAA+_ATPase"/>
</dbReference>
<evidence type="ECO:0000313" key="13">
    <source>
        <dbReference type="EMBL" id="STO20877.1"/>
    </source>
</evidence>
<dbReference type="Pfam" id="PF00005">
    <property type="entry name" value="ABC_tran"/>
    <property type="match status" value="2"/>
</dbReference>
<dbReference type="GO" id="GO:0005737">
    <property type="term" value="C:cytoplasm"/>
    <property type="evidence" value="ECO:0007669"/>
    <property type="project" value="UniProtKB-SubCell"/>
</dbReference>
<dbReference type="GO" id="GO:0003677">
    <property type="term" value="F:DNA binding"/>
    <property type="evidence" value="ECO:0007669"/>
    <property type="project" value="UniProtKB-UniRule"/>
</dbReference>
<comment type="function">
    <text evidence="11">Probably plays a role in ribosome assembly or function. May be involved in resolution of branched DNA intermediates that result from template switching in postreplication gaps. Binds DNA and has ATPase activity.</text>
</comment>
<accession>A0A377G7T1</accession>
<evidence type="ECO:0000256" key="5">
    <source>
        <dbReference type="ARBA" id="ARBA00022801"/>
    </source>
</evidence>
<evidence type="ECO:0000313" key="14">
    <source>
        <dbReference type="Proteomes" id="UP000254554"/>
    </source>
</evidence>
<evidence type="ECO:0000256" key="7">
    <source>
        <dbReference type="ARBA" id="ARBA00023125"/>
    </source>
</evidence>
<sequence>MSIISLHGVSLNIAGNQLLDEADWQIQPNDRIALVGRNGAGKSTLLKLLQGELTPDSGQMNQLSGLRVAGLTQEVPITGEESVYHFLVKGLGETGEVLSRFNELSQSRDMDKLALCQQQMDNLHAWDKLPQVETMASRLGITTGERMKNLSGGMKRRVLLGAALIATPDLLLLDEPTNHLDIEAIEWLESYLKNFKGAVLLVTHDREFLSQVANRIVEIDRGKLHQHDCDYETYLDRRESIRLSEQKQNDLFDKKLAEEEAWIRTGIKARRTRNEGRVRALKALREEYKARRNQLGKVKTFNLDVSRSGSVVIEANQVDFTLGNKTILRDFSLLLTRGDKLGIIGPNGCGKTTLVRLLLGELKPDAGQIKLGTSLSVAYFDQLRRQLREDQTVMFNVGDGADYVTINGKQKHVASYLREFLFSPERFNQPVSVLSGGERNRLLLAKLFAKPVNLLVMDEPTNDLDIETLELLEGMLVDYPGTLILISHDRAFINEVVTSVLVYEEAGQFNEFVGGYDEYKMHKKQQQREQVIKTPIVKRNVATNKLSFNEQRELAQLPQKIEQLEEKIAELHLQMADPRFYQQDAQVIAKINQDLAEDEALLSQFYTRWEILEDVENRNK</sequence>
<keyword evidence="4 11" id="KW-0227">DNA damage</keyword>
<evidence type="ECO:0000259" key="12">
    <source>
        <dbReference type="PROSITE" id="PS50893"/>
    </source>
</evidence>
<dbReference type="InterPro" id="IPR032524">
    <property type="entry name" value="ABC_tran_C"/>
</dbReference>
<dbReference type="GO" id="GO:0005524">
    <property type="term" value="F:ATP binding"/>
    <property type="evidence" value="ECO:0007669"/>
    <property type="project" value="UniProtKB-UniRule"/>
</dbReference>
<dbReference type="InterPro" id="IPR027417">
    <property type="entry name" value="P-loop_NTPase"/>
</dbReference>
<feature type="binding site" evidence="11">
    <location>
        <begin position="36"/>
        <end position="43"/>
    </location>
    <ligand>
        <name>ATP</name>
        <dbReference type="ChEBI" id="CHEBI:30616"/>
        <label>1</label>
    </ligand>
</feature>
<keyword evidence="2 11" id="KW-0677">Repeat</keyword>
<dbReference type="Gene3D" id="1.10.287.380">
    <property type="entry name" value="Valyl-tRNA synthetase, C-terminal domain"/>
    <property type="match status" value="1"/>
</dbReference>
<evidence type="ECO:0000256" key="8">
    <source>
        <dbReference type="ARBA" id="ARBA00023204"/>
    </source>
</evidence>
<dbReference type="FunFam" id="3.40.50.300:FF:000011">
    <property type="entry name" value="Putative ABC transporter ATP-binding component"/>
    <property type="match status" value="1"/>
</dbReference>
<dbReference type="InterPro" id="IPR043686">
    <property type="entry name" value="Uup"/>
</dbReference>
<evidence type="ECO:0000256" key="1">
    <source>
        <dbReference type="ARBA" id="ARBA00022490"/>
    </source>
</evidence>
<evidence type="ECO:0000256" key="2">
    <source>
        <dbReference type="ARBA" id="ARBA00022737"/>
    </source>
</evidence>
<keyword evidence="14" id="KW-1185">Reference proteome</keyword>
<dbReference type="CDD" id="cd03221">
    <property type="entry name" value="ABCF_EF-3"/>
    <property type="match status" value="2"/>
</dbReference>
<dbReference type="EMBL" id="UGGT01000001">
    <property type="protein sequence ID" value="STO20877.1"/>
    <property type="molecule type" value="Genomic_DNA"/>
</dbReference>
<comment type="subcellular location">
    <subcellularLocation>
        <location evidence="11">Cytoplasm</location>
    </subcellularLocation>
    <text evidence="11">Associates with ribosomes.</text>
</comment>
<dbReference type="AlphaFoldDB" id="A0A377G7T1"/>
<dbReference type="SUPFAM" id="SSF52540">
    <property type="entry name" value="P-loop containing nucleoside triphosphate hydrolases"/>
    <property type="match status" value="2"/>
</dbReference>
<evidence type="ECO:0000256" key="4">
    <source>
        <dbReference type="ARBA" id="ARBA00022763"/>
    </source>
</evidence>
<keyword evidence="3 11" id="KW-0547">Nucleotide-binding</keyword>
<dbReference type="PROSITE" id="PS50893">
    <property type="entry name" value="ABC_TRANSPORTER_2"/>
    <property type="match status" value="2"/>
</dbReference>
<dbReference type="InterPro" id="IPR037118">
    <property type="entry name" value="Val-tRNA_synth_C_sf"/>
</dbReference>
<comment type="similarity">
    <text evidence="10 11">Belongs to the ABC transporter superfamily. ABCF family. Uup subfamily.</text>
</comment>
<dbReference type="FunFam" id="3.40.50.300:FF:000309">
    <property type="entry name" value="ABC transporter ATP-binding protein"/>
    <property type="match status" value="1"/>
</dbReference>
<dbReference type="GO" id="GO:0006281">
    <property type="term" value="P:DNA repair"/>
    <property type="evidence" value="ECO:0007669"/>
    <property type="project" value="UniProtKB-KW"/>
</dbReference>
<keyword evidence="7 11" id="KW-0238">DNA-binding</keyword>
<dbReference type="HAMAP" id="MF_00848">
    <property type="entry name" value="Uup"/>
    <property type="match status" value="1"/>
</dbReference>
<proteinExistence type="inferred from homology"/>
<feature type="domain" description="ABC transporter" evidence="12">
    <location>
        <begin position="4"/>
        <end position="246"/>
    </location>
</feature>
<organism evidence="13 14">
    <name type="scientific">Fluoribacter dumoffii</name>
    <dbReference type="NCBI Taxonomy" id="463"/>
    <lineage>
        <taxon>Bacteria</taxon>
        <taxon>Pseudomonadati</taxon>
        <taxon>Pseudomonadota</taxon>
        <taxon>Gammaproteobacteria</taxon>
        <taxon>Legionellales</taxon>
        <taxon>Legionellaceae</taxon>
        <taxon>Fluoribacter</taxon>
    </lineage>
</organism>
<dbReference type="GO" id="GO:0016887">
    <property type="term" value="F:ATP hydrolysis activity"/>
    <property type="evidence" value="ECO:0007669"/>
    <property type="project" value="UniProtKB-UniRule"/>
</dbReference>
<evidence type="ECO:0000256" key="3">
    <source>
        <dbReference type="ARBA" id="ARBA00022741"/>
    </source>
</evidence>
<dbReference type="PANTHER" id="PTHR42855:SF1">
    <property type="entry name" value="ABC TRANSPORTER DOMAIN-CONTAINING PROTEIN"/>
    <property type="match status" value="1"/>
</dbReference>
<evidence type="ECO:0000256" key="6">
    <source>
        <dbReference type="ARBA" id="ARBA00022840"/>
    </source>
</evidence>
<feature type="domain" description="ABC transporter" evidence="12">
    <location>
        <begin position="313"/>
        <end position="530"/>
    </location>
</feature>
<dbReference type="Proteomes" id="UP000254554">
    <property type="component" value="Unassembled WGS sequence"/>
</dbReference>
<dbReference type="SMART" id="SM00382">
    <property type="entry name" value="AAA"/>
    <property type="match status" value="2"/>
</dbReference>
<dbReference type="RefSeq" id="WP_010653173.1">
    <property type="nucleotide sequence ID" value="NZ_JAPHOO010000001.1"/>
</dbReference>
<dbReference type="Gene3D" id="3.40.50.300">
    <property type="entry name" value="P-loop containing nucleotide triphosphate hydrolases"/>
    <property type="match status" value="2"/>
</dbReference>
<dbReference type="OrthoDB" id="9762051at2"/>
<feature type="binding site" evidence="11">
    <location>
        <begin position="345"/>
        <end position="352"/>
    </location>
    <ligand>
        <name>ATP</name>
        <dbReference type="ChEBI" id="CHEBI:30616"/>
        <label>2</label>
    </ligand>
</feature>
<dbReference type="STRING" id="1094715.GCA_000236165_01485"/>
<dbReference type="PANTHER" id="PTHR42855">
    <property type="entry name" value="ABC TRANSPORTER ATP-BINDING SUBUNIT"/>
    <property type="match status" value="1"/>
</dbReference>
<dbReference type="GO" id="GO:0043022">
    <property type="term" value="F:ribosome binding"/>
    <property type="evidence" value="ECO:0007669"/>
    <property type="project" value="UniProtKB-UniRule"/>
</dbReference>
<evidence type="ECO:0000256" key="9">
    <source>
        <dbReference type="ARBA" id="ARBA00049360"/>
    </source>
</evidence>
<dbReference type="Pfam" id="PF16326">
    <property type="entry name" value="ABC_tran_CTD"/>
    <property type="match status" value="1"/>
</dbReference>
<dbReference type="InterPro" id="IPR017871">
    <property type="entry name" value="ABC_transporter-like_CS"/>
</dbReference>
<evidence type="ECO:0000256" key="11">
    <source>
        <dbReference type="HAMAP-Rule" id="MF_00848"/>
    </source>
</evidence>